<dbReference type="InterPro" id="IPR007197">
    <property type="entry name" value="rSAM"/>
</dbReference>
<evidence type="ECO:0000256" key="5">
    <source>
        <dbReference type="ARBA" id="ARBA00023004"/>
    </source>
</evidence>
<dbReference type="Pfam" id="PF04055">
    <property type="entry name" value="Radical_SAM"/>
    <property type="match status" value="1"/>
</dbReference>
<dbReference type="PROSITE" id="PS51918">
    <property type="entry name" value="RADICAL_SAM"/>
    <property type="match status" value="1"/>
</dbReference>
<dbReference type="GO" id="GO:0051539">
    <property type="term" value="F:4 iron, 4 sulfur cluster binding"/>
    <property type="evidence" value="ECO:0007669"/>
    <property type="project" value="UniProtKB-KW"/>
</dbReference>
<keyword evidence="3" id="KW-0949">S-adenosyl-L-methionine</keyword>
<dbReference type="SFLD" id="SFLDG01072">
    <property type="entry name" value="dehydrogenase_like"/>
    <property type="match status" value="1"/>
</dbReference>
<gene>
    <name evidence="9" type="ORF">WLH_03071</name>
</gene>
<dbReference type="InterPro" id="IPR047207">
    <property type="entry name" value="SPASM_anSME"/>
</dbReference>
<evidence type="ECO:0000256" key="6">
    <source>
        <dbReference type="ARBA" id="ARBA00023014"/>
    </source>
</evidence>
<dbReference type="SFLD" id="SFLDG01386">
    <property type="entry name" value="main_SPASM_domain-containing"/>
    <property type="match status" value="1"/>
</dbReference>
<dbReference type="AlphaFoldDB" id="A0A192CF20"/>
<dbReference type="SFLD" id="SFLDS00029">
    <property type="entry name" value="Radical_SAM"/>
    <property type="match status" value="1"/>
</dbReference>
<dbReference type="PATRIC" id="fig|941280.3.peg.3047"/>
<organism evidence="9 10">
    <name type="scientific">Escherichia coli O25b:H4</name>
    <dbReference type="NCBI Taxonomy" id="941280"/>
    <lineage>
        <taxon>Bacteria</taxon>
        <taxon>Pseudomonadati</taxon>
        <taxon>Pseudomonadota</taxon>
        <taxon>Gammaproteobacteria</taxon>
        <taxon>Enterobacterales</taxon>
        <taxon>Enterobacteriaceae</taxon>
        <taxon>Escherichia</taxon>
    </lineage>
</organism>
<reference evidence="9 10" key="1">
    <citation type="submission" date="2016-03" db="EMBL/GenBank/DDBJ databases">
        <title>Genome Sequence and Comparative Pathogenic Determinants of Uropathogenic Escherichia coli O25b:H4, a Clinical Isolate from Saudi Arabia.</title>
        <authorList>
            <person name="Alyamani E.A.J."/>
            <person name="Khiyami M.A."/>
            <person name="Booq R.Y."/>
            <person name="Bahwerth F.S."/>
            <person name="Vaisvil B."/>
            <person name="Schmitt D.P."/>
            <person name="Kapatral V."/>
        </authorList>
    </citation>
    <scope>NUCLEOTIDE SEQUENCE [LARGE SCALE GENOMIC DNA]</scope>
    <source>
        <strain evidence="9 10">O25b:H4</strain>
    </source>
</reference>
<dbReference type="InterPro" id="IPR013087">
    <property type="entry name" value="Znf_C2H2_type"/>
</dbReference>
<sequence length="421" mass="47619">MKDDFRQGATMQQQVPTRAFHVMAKPSGSDCNLNCDYCFYLEKQSLYHEKPVTHMDDDTLEAYVRHYIAASETQNEVAFTWQGGEPTLLGLEFYRRAVALQAKYGAGRKISNSFQTNGVLLDDEWCGFLAENHFLVGLSLDGPAEIHNQYRVTKGGRPTHKLVMRALTLLQKHHVDYNVLVCVNRTSALQPLQVYDFLCDAGVEFIQFIPVVERLANETAAHAGLKLHAPGDIQGELTEWSVCPQEFGEFLVAIFDHWIKRDVGKIFVMNIEWAFANFVGAPGAVCHHQPTCGRSVIVEHNGDVYACDHYVYPQYRLGNMLQQMIAEMIDSPQQQAFGEDKFKQLPAQCRSCNVLKACWGGCPKHRFMLDASGKPELNYLCAGYQRYFRHLPPYLKAMVDLLAHGRPASDIMQAHLLVVNK</sequence>
<dbReference type="InterPro" id="IPR023867">
    <property type="entry name" value="Sulphatase_maturase_rSAM"/>
</dbReference>
<evidence type="ECO:0000256" key="1">
    <source>
        <dbReference type="ARBA" id="ARBA00001966"/>
    </source>
</evidence>
<protein>
    <submittedName>
        <fullName evidence="9">AslB</fullName>
    </submittedName>
</protein>
<dbReference type="InterPro" id="IPR023885">
    <property type="entry name" value="4Fe4S-binding_SPASM_dom"/>
</dbReference>
<dbReference type="Pfam" id="PF13186">
    <property type="entry name" value="SPASM"/>
    <property type="match status" value="1"/>
</dbReference>
<dbReference type="InterPro" id="IPR034491">
    <property type="entry name" value="Anaerob_Ser_sulfatase-maturase"/>
</dbReference>
<evidence type="ECO:0000313" key="10">
    <source>
        <dbReference type="Proteomes" id="UP000183316"/>
    </source>
</evidence>
<dbReference type="PROSITE" id="PS00028">
    <property type="entry name" value="ZINC_FINGER_C2H2_1"/>
    <property type="match status" value="1"/>
</dbReference>
<dbReference type="NCBIfam" id="TIGR03942">
    <property type="entry name" value="sulfatase_rSAM"/>
    <property type="match status" value="1"/>
</dbReference>
<proteinExistence type="inferred from homology"/>
<name>A0A192CF20_ECO25</name>
<dbReference type="SFLD" id="SFLDG01067">
    <property type="entry name" value="SPASM/twitch_domain_containing"/>
    <property type="match status" value="1"/>
</dbReference>
<comment type="cofactor">
    <cofactor evidence="1">
        <name>[4Fe-4S] cluster</name>
        <dbReference type="ChEBI" id="CHEBI:49883"/>
    </cofactor>
</comment>
<evidence type="ECO:0000256" key="4">
    <source>
        <dbReference type="ARBA" id="ARBA00022723"/>
    </source>
</evidence>
<dbReference type="PANTHER" id="PTHR43273">
    <property type="entry name" value="ANAEROBIC SULFATASE-MATURATING ENZYME HOMOLOG ASLB-RELATED"/>
    <property type="match status" value="1"/>
</dbReference>
<dbReference type="NCBIfam" id="TIGR04085">
    <property type="entry name" value="rSAM_more_4Fe4S"/>
    <property type="match status" value="1"/>
</dbReference>
<dbReference type="GO" id="GO:0016491">
    <property type="term" value="F:oxidoreductase activity"/>
    <property type="evidence" value="ECO:0007669"/>
    <property type="project" value="InterPro"/>
</dbReference>
<evidence type="ECO:0000313" key="9">
    <source>
        <dbReference type="EMBL" id="ANK04332.1"/>
    </source>
</evidence>
<evidence type="ECO:0000259" key="8">
    <source>
        <dbReference type="PROSITE" id="PS51918"/>
    </source>
</evidence>
<dbReference type="InterPro" id="IPR013785">
    <property type="entry name" value="Aldolase_TIM"/>
</dbReference>
<comment type="similarity">
    <text evidence="7">Belongs to the radical SAM superfamily. Anaerobic sulfatase-maturating enzyme family.</text>
</comment>
<dbReference type="SFLD" id="SFLDF00285">
    <property type="entry name" value="anaerobic_Ser-type_sulfatase-m"/>
    <property type="match status" value="1"/>
</dbReference>
<dbReference type="Gene3D" id="3.20.20.70">
    <property type="entry name" value="Aldolase class I"/>
    <property type="match status" value="1"/>
</dbReference>
<dbReference type="SUPFAM" id="SSF102114">
    <property type="entry name" value="Radical SAM enzymes"/>
    <property type="match status" value="1"/>
</dbReference>
<dbReference type="SFLD" id="SFLDG01384">
    <property type="entry name" value="thioether_bond_formation_requi"/>
    <property type="match status" value="1"/>
</dbReference>
<keyword evidence="6" id="KW-0411">Iron-sulfur</keyword>
<keyword evidence="2" id="KW-0004">4Fe-4S</keyword>
<dbReference type="PANTHER" id="PTHR43273:SF3">
    <property type="entry name" value="ANAEROBIC SULFATASE-MATURATING ENZYME HOMOLOG ASLB-RELATED"/>
    <property type="match status" value="1"/>
</dbReference>
<accession>A0A192CF20</accession>
<dbReference type="EMBL" id="CP015085">
    <property type="protein sequence ID" value="ANK04332.1"/>
    <property type="molecule type" value="Genomic_DNA"/>
</dbReference>
<dbReference type="CDD" id="cd01335">
    <property type="entry name" value="Radical_SAM"/>
    <property type="match status" value="1"/>
</dbReference>
<dbReference type="InterPro" id="IPR058240">
    <property type="entry name" value="rSAM_sf"/>
</dbReference>
<dbReference type="Proteomes" id="UP000183316">
    <property type="component" value="Chromosome"/>
</dbReference>
<evidence type="ECO:0000256" key="2">
    <source>
        <dbReference type="ARBA" id="ARBA00022485"/>
    </source>
</evidence>
<dbReference type="GO" id="GO:0046872">
    <property type="term" value="F:metal ion binding"/>
    <property type="evidence" value="ECO:0007669"/>
    <property type="project" value="UniProtKB-KW"/>
</dbReference>
<evidence type="ECO:0000256" key="7">
    <source>
        <dbReference type="ARBA" id="ARBA00023601"/>
    </source>
</evidence>
<dbReference type="CDD" id="cd21120">
    <property type="entry name" value="SPASM_anSME"/>
    <property type="match status" value="1"/>
</dbReference>
<evidence type="ECO:0000256" key="3">
    <source>
        <dbReference type="ARBA" id="ARBA00022691"/>
    </source>
</evidence>
<keyword evidence="5" id="KW-0408">Iron</keyword>
<keyword evidence="4" id="KW-0479">Metal-binding</keyword>
<feature type="domain" description="Radical SAM core" evidence="8">
    <location>
        <begin position="13"/>
        <end position="260"/>
    </location>
</feature>